<comment type="caution">
    <text evidence="3">The sequence shown here is derived from an EMBL/GenBank/DDBJ whole genome shotgun (WGS) entry which is preliminary data.</text>
</comment>
<dbReference type="AlphaFoldDB" id="A0AAD9ZDW6"/>
<dbReference type="PANTHER" id="PTHR28187:SF1">
    <property type="entry name" value="PROTEIN RCR1-RELATED"/>
    <property type="match status" value="1"/>
</dbReference>
<dbReference type="EMBL" id="JASNWA010000006">
    <property type="protein sequence ID" value="KAK3174967.1"/>
    <property type="molecule type" value="Genomic_DNA"/>
</dbReference>
<keyword evidence="4" id="KW-1185">Reference proteome</keyword>
<protein>
    <submittedName>
        <fullName evidence="3">Uncharacterized protein</fullName>
    </submittedName>
</protein>
<name>A0AAD9ZDW6_9LECA</name>
<evidence type="ECO:0000313" key="4">
    <source>
        <dbReference type="Proteomes" id="UP001276659"/>
    </source>
</evidence>
<evidence type="ECO:0000256" key="1">
    <source>
        <dbReference type="SAM" id="MobiDB-lite"/>
    </source>
</evidence>
<keyword evidence="2" id="KW-0472">Membrane</keyword>
<feature type="compositionally biased region" description="Polar residues" evidence="1">
    <location>
        <begin position="128"/>
        <end position="141"/>
    </location>
</feature>
<organism evidence="3 4">
    <name type="scientific">Lepraria neglecta</name>
    <dbReference type="NCBI Taxonomy" id="209136"/>
    <lineage>
        <taxon>Eukaryota</taxon>
        <taxon>Fungi</taxon>
        <taxon>Dikarya</taxon>
        <taxon>Ascomycota</taxon>
        <taxon>Pezizomycotina</taxon>
        <taxon>Lecanoromycetes</taxon>
        <taxon>OSLEUM clade</taxon>
        <taxon>Lecanoromycetidae</taxon>
        <taxon>Lecanorales</taxon>
        <taxon>Lecanorineae</taxon>
        <taxon>Stereocaulaceae</taxon>
        <taxon>Lepraria</taxon>
    </lineage>
</organism>
<feature type="transmembrane region" description="Helical" evidence="2">
    <location>
        <begin position="32"/>
        <end position="52"/>
    </location>
</feature>
<dbReference type="GO" id="GO:0016192">
    <property type="term" value="P:vesicle-mediated transport"/>
    <property type="evidence" value="ECO:0007669"/>
    <property type="project" value="TreeGrafter"/>
</dbReference>
<feature type="compositionally biased region" description="Basic and acidic residues" evidence="1">
    <location>
        <begin position="160"/>
        <end position="170"/>
    </location>
</feature>
<keyword evidence="2" id="KW-0812">Transmembrane</keyword>
<evidence type="ECO:0000313" key="3">
    <source>
        <dbReference type="EMBL" id="KAK3174967.1"/>
    </source>
</evidence>
<dbReference type="InterPro" id="IPR020999">
    <property type="entry name" value="Chitin_synth_reg_RCR"/>
</dbReference>
<feature type="region of interest" description="Disordered" evidence="1">
    <location>
        <begin position="93"/>
        <end position="170"/>
    </location>
</feature>
<feature type="compositionally biased region" description="Low complexity" evidence="1">
    <location>
        <begin position="106"/>
        <end position="117"/>
    </location>
</feature>
<gene>
    <name evidence="3" type="ORF">OEA41_002213</name>
</gene>
<proteinExistence type="predicted"/>
<keyword evidence="2" id="KW-1133">Transmembrane helix</keyword>
<sequence length="170" mass="18532">MPLLARQNCNNSIDGNYYNCNYNDGWSNWGRWVVLAAIIVGAFLLFLIFSCITARRRRRLGQNPYRGTGWAAGRTPAGHAPAQYTGQPAPYYGNNNAAPPYSPPTNQTYYNEGYNNQGYGGGANQSYFGGQQQGVELQQPENAYARGGENVYAPPAGEPPSKKGGDGIIR</sequence>
<accession>A0AAD9ZDW6</accession>
<dbReference type="PANTHER" id="PTHR28187">
    <property type="entry name" value="PROTEIN RCR1-RELATED"/>
    <property type="match status" value="1"/>
</dbReference>
<reference evidence="3" key="1">
    <citation type="submission" date="2022-11" db="EMBL/GenBank/DDBJ databases">
        <title>Chromosomal genome sequence assembly and mating type (MAT) locus characterization of the leprose asexual lichenized fungus Lepraria neglecta (Nyl.) Erichsen.</title>
        <authorList>
            <person name="Allen J.L."/>
            <person name="Pfeffer B."/>
        </authorList>
    </citation>
    <scope>NUCLEOTIDE SEQUENCE</scope>
    <source>
        <strain evidence="3">Allen 5258</strain>
    </source>
</reference>
<dbReference type="Pfam" id="PF12273">
    <property type="entry name" value="RCR"/>
    <property type="match status" value="1"/>
</dbReference>
<evidence type="ECO:0000256" key="2">
    <source>
        <dbReference type="SAM" id="Phobius"/>
    </source>
</evidence>
<dbReference type="Proteomes" id="UP001276659">
    <property type="component" value="Unassembled WGS sequence"/>
</dbReference>